<evidence type="ECO:0000313" key="7">
    <source>
        <dbReference type="EMBL" id="CAI5745891.1"/>
    </source>
</evidence>
<protein>
    <submittedName>
        <fullName evidence="7">Uncharacterized protein</fullName>
    </submittedName>
</protein>
<evidence type="ECO:0000256" key="1">
    <source>
        <dbReference type="ARBA" id="ARBA00004123"/>
    </source>
</evidence>
<organism evidence="7 8">
    <name type="scientific">Peronospora destructor</name>
    <dbReference type="NCBI Taxonomy" id="86335"/>
    <lineage>
        <taxon>Eukaryota</taxon>
        <taxon>Sar</taxon>
        <taxon>Stramenopiles</taxon>
        <taxon>Oomycota</taxon>
        <taxon>Peronosporomycetes</taxon>
        <taxon>Peronosporales</taxon>
        <taxon>Peronosporaceae</taxon>
        <taxon>Peronospora</taxon>
    </lineage>
</organism>
<feature type="coiled-coil region" evidence="6">
    <location>
        <begin position="175"/>
        <end position="202"/>
    </location>
</feature>
<dbReference type="Pfam" id="PF08598">
    <property type="entry name" value="Sds3"/>
    <property type="match status" value="1"/>
</dbReference>
<reference evidence="7" key="1">
    <citation type="submission" date="2022-12" db="EMBL/GenBank/DDBJ databases">
        <authorList>
            <person name="Webb A."/>
        </authorList>
    </citation>
    <scope>NUCLEOTIDE SEQUENCE</scope>
    <source>
        <strain evidence="7">Pd1</strain>
    </source>
</reference>
<evidence type="ECO:0000256" key="3">
    <source>
        <dbReference type="ARBA" id="ARBA00023015"/>
    </source>
</evidence>
<keyword evidence="2" id="KW-0678">Repressor</keyword>
<keyword evidence="6" id="KW-0175">Coiled coil</keyword>
<dbReference type="InterPro" id="IPR013907">
    <property type="entry name" value="Sds3"/>
</dbReference>
<keyword evidence="5" id="KW-0539">Nucleus</keyword>
<evidence type="ECO:0000256" key="5">
    <source>
        <dbReference type="ARBA" id="ARBA00023242"/>
    </source>
</evidence>
<gene>
    <name evidence="7" type="ORF">PDE001_LOCUS10927</name>
</gene>
<evidence type="ECO:0000313" key="8">
    <source>
        <dbReference type="Proteomes" id="UP001162029"/>
    </source>
</evidence>
<comment type="subcellular location">
    <subcellularLocation>
        <location evidence="1">Nucleus</location>
    </subcellularLocation>
</comment>
<evidence type="ECO:0000256" key="6">
    <source>
        <dbReference type="SAM" id="Coils"/>
    </source>
</evidence>
<keyword evidence="8" id="KW-1185">Reference proteome</keyword>
<evidence type="ECO:0000256" key="4">
    <source>
        <dbReference type="ARBA" id="ARBA00023163"/>
    </source>
</evidence>
<accession>A0AAV0V9M0</accession>
<keyword evidence="4" id="KW-0804">Transcription</keyword>
<dbReference type="SMART" id="SM01401">
    <property type="entry name" value="Sds3"/>
    <property type="match status" value="1"/>
</dbReference>
<sequence>MTNRRELNVRELLELERQIYQESIDRVLQQQERLSAGTLEEFVRRCRPFEVDQESELQAAQHQFEFSQRDAQSLFDFDVQQAQDVFLSDRQQLKGKLLDRVRRERQRIERRLEEANFDTSNFMGSGRWSDNVVGVKKMQPKMLVKQLKRVRRRTRKSFNFRHLSRGVLPIPERIVEDLVEECAKLKRNREREETLKMGEEERVEKNVKVVVSADGQEVRCHILCGEREKGVDETFRVGDAVMLMSKLTEEDFYGFVSAITIEEVKLVLVCGTHVRVTTARLRCGQCVLRKQSEATRLPIEKREDTPLFEVATSLDKLLQDPPDARRRADAIMNQLKRKTTC</sequence>
<dbReference type="EMBL" id="CANTFM010002332">
    <property type="protein sequence ID" value="CAI5745891.1"/>
    <property type="molecule type" value="Genomic_DNA"/>
</dbReference>
<name>A0AAV0V9M0_9STRA</name>
<comment type="caution">
    <text evidence="7">The sequence shown here is derived from an EMBL/GenBank/DDBJ whole genome shotgun (WGS) entry which is preliminary data.</text>
</comment>
<dbReference type="GO" id="GO:0010468">
    <property type="term" value="P:regulation of gene expression"/>
    <property type="evidence" value="ECO:0007669"/>
    <property type="project" value="UniProtKB-ARBA"/>
</dbReference>
<dbReference type="AlphaFoldDB" id="A0AAV0V9M0"/>
<dbReference type="Proteomes" id="UP001162029">
    <property type="component" value="Unassembled WGS sequence"/>
</dbReference>
<evidence type="ECO:0000256" key="2">
    <source>
        <dbReference type="ARBA" id="ARBA00022491"/>
    </source>
</evidence>
<keyword evidence="3" id="KW-0805">Transcription regulation</keyword>
<proteinExistence type="predicted"/>
<dbReference type="GO" id="GO:0005654">
    <property type="term" value="C:nucleoplasm"/>
    <property type="evidence" value="ECO:0007669"/>
    <property type="project" value="UniProtKB-ARBA"/>
</dbReference>